<dbReference type="OrthoDB" id="9779023at2"/>
<dbReference type="PANTHER" id="PTHR11795">
    <property type="entry name" value="BRANCHED-CHAIN AMINO ACID TRANSPORT SYSTEM PERMEASE PROTEIN LIVH"/>
    <property type="match status" value="1"/>
</dbReference>
<keyword evidence="4 9" id="KW-0812">Transmembrane</keyword>
<name>A0A2U2DJ86_9HYPH</name>
<dbReference type="InterPro" id="IPR001851">
    <property type="entry name" value="ABC_transp_permease"/>
</dbReference>
<evidence type="ECO:0000256" key="3">
    <source>
        <dbReference type="ARBA" id="ARBA00022475"/>
    </source>
</evidence>
<dbReference type="RefSeq" id="WP_109461112.1">
    <property type="nucleotide sequence ID" value="NZ_QFBC01000016.1"/>
</dbReference>
<dbReference type="Proteomes" id="UP000245252">
    <property type="component" value="Unassembled WGS sequence"/>
</dbReference>
<evidence type="ECO:0000256" key="5">
    <source>
        <dbReference type="ARBA" id="ARBA00022970"/>
    </source>
</evidence>
<keyword evidence="3" id="KW-1003">Cell membrane</keyword>
<comment type="subcellular location">
    <subcellularLocation>
        <location evidence="1">Cell membrane</location>
        <topology evidence="1">Multi-pass membrane protein</topology>
    </subcellularLocation>
</comment>
<dbReference type="GO" id="GO:0022857">
    <property type="term" value="F:transmembrane transporter activity"/>
    <property type="evidence" value="ECO:0007669"/>
    <property type="project" value="InterPro"/>
</dbReference>
<keyword evidence="11" id="KW-1185">Reference proteome</keyword>
<comment type="similarity">
    <text evidence="8">Belongs to the binding-protein-dependent transport system permease family. LivHM subfamily.</text>
</comment>
<gene>
    <name evidence="10" type="ORF">DEM27_25745</name>
</gene>
<feature type="transmembrane region" description="Helical" evidence="9">
    <location>
        <begin position="220"/>
        <end position="247"/>
    </location>
</feature>
<comment type="caution">
    <text evidence="10">The sequence shown here is derived from an EMBL/GenBank/DDBJ whole genome shotgun (WGS) entry which is preliminary data.</text>
</comment>
<feature type="transmembrane region" description="Helical" evidence="9">
    <location>
        <begin position="268"/>
        <end position="290"/>
    </location>
</feature>
<proteinExistence type="inferred from homology"/>
<dbReference type="Pfam" id="PF02653">
    <property type="entry name" value="BPD_transp_2"/>
    <property type="match status" value="1"/>
</dbReference>
<dbReference type="GO" id="GO:0006865">
    <property type="term" value="P:amino acid transport"/>
    <property type="evidence" value="ECO:0007669"/>
    <property type="project" value="UniProtKB-KW"/>
</dbReference>
<keyword evidence="5" id="KW-0029">Amino-acid transport</keyword>
<feature type="transmembrane region" description="Helical" evidence="9">
    <location>
        <begin position="132"/>
        <end position="157"/>
    </location>
</feature>
<dbReference type="InterPro" id="IPR052157">
    <property type="entry name" value="BCAA_transport_permease"/>
</dbReference>
<sequence>MFTLQLVIAGVAVGSVYALIALGIVLIYKCSGVVNFAQGGYAMLGAFFTYALAQAGLHPALGLLIAVVLMGAVGALTQILILRPMLKAPVVAVMMVTLGILITFRAVCLFIWGPDQLAFPQLFPAGVIELGGIFMTYNYIAAVLLSSVLCAAFLAFYRYTPLGLMQRCTADNTRAALAIGIDVSRQVTIAWVASAMLAGLGGALLASLNGLSVNLSNIGLVAFPVIVLGGMTSLVGAVVGGVVLGVLQALTDGMLTPAIERVLREYTEIYSVGALQQVIPYALLVLVLLVRPQGIFGTRESERV</sequence>
<evidence type="ECO:0000313" key="10">
    <source>
        <dbReference type="EMBL" id="PWE53363.1"/>
    </source>
</evidence>
<evidence type="ECO:0000313" key="11">
    <source>
        <dbReference type="Proteomes" id="UP000245252"/>
    </source>
</evidence>
<evidence type="ECO:0000256" key="7">
    <source>
        <dbReference type="ARBA" id="ARBA00023136"/>
    </source>
</evidence>
<feature type="transmembrane region" description="Helical" evidence="9">
    <location>
        <begin position="89"/>
        <end position="112"/>
    </location>
</feature>
<feature type="transmembrane region" description="Helical" evidence="9">
    <location>
        <begin position="63"/>
        <end position="82"/>
    </location>
</feature>
<keyword evidence="7 9" id="KW-0472">Membrane</keyword>
<evidence type="ECO:0000256" key="2">
    <source>
        <dbReference type="ARBA" id="ARBA00022448"/>
    </source>
</evidence>
<evidence type="ECO:0000256" key="9">
    <source>
        <dbReference type="SAM" id="Phobius"/>
    </source>
</evidence>
<feature type="transmembrane region" description="Helical" evidence="9">
    <location>
        <begin position="189"/>
        <end position="208"/>
    </location>
</feature>
<dbReference type="EMBL" id="QFBC01000016">
    <property type="protein sequence ID" value="PWE53363.1"/>
    <property type="molecule type" value="Genomic_DNA"/>
</dbReference>
<reference evidence="10 11" key="1">
    <citation type="submission" date="2018-05" db="EMBL/GenBank/DDBJ databases">
        <title>The draft genome of strain NS-104.</title>
        <authorList>
            <person name="Hang P."/>
            <person name="Jiang J."/>
        </authorList>
    </citation>
    <scope>NUCLEOTIDE SEQUENCE [LARGE SCALE GENOMIC DNA]</scope>
    <source>
        <strain evidence="10 11">NS-104</strain>
    </source>
</reference>
<dbReference type="PANTHER" id="PTHR11795:SF451">
    <property type="entry name" value="ABC TRANSPORTER PERMEASE PROTEIN"/>
    <property type="match status" value="1"/>
</dbReference>
<evidence type="ECO:0000256" key="4">
    <source>
        <dbReference type="ARBA" id="ARBA00022692"/>
    </source>
</evidence>
<keyword evidence="2" id="KW-0813">Transport</keyword>
<evidence type="ECO:0000256" key="1">
    <source>
        <dbReference type="ARBA" id="ARBA00004651"/>
    </source>
</evidence>
<dbReference type="AlphaFoldDB" id="A0A2U2DJ86"/>
<accession>A0A2U2DJ86</accession>
<dbReference type="CDD" id="cd06582">
    <property type="entry name" value="TM_PBP1_LivH_like"/>
    <property type="match status" value="1"/>
</dbReference>
<evidence type="ECO:0000256" key="8">
    <source>
        <dbReference type="ARBA" id="ARBA00037998"/>
    </source>
</evidence>
<dbReference type="GO" id="GO:0005886">
    <property type="term" value="C:plasma membrane"/>
    <property type="evidence" value="ECO:0007669"/>
    <property type="project" value="UniProtKB-SubCell"/>
</dbReference>
<protein>
    <submittedName>
        <fullName evidence="10">Branched-chain amino acid ABC transporter permease</fullName>
    </submittedName>
</protein>
<feature type="transmembrane region" description="Helical" evidence="9">
    <location>
        <begin position="6"/>
        <end position="28"/>
    </location>
</feature>
<keyword evidence="6 9" id="KW-1133">Transmembrane helix</keyword>
<feature type="transmembrane region" description="Helical" evidence="9">
    <location>
        <begin position="40"/>
        <end position="57"/>
    </location>
</feature>
<evidence type="ECO:0000256" key="6">
    <source>
        <dbReference type="ARBA" id="ARBA00022989"/>
    </source>
</evidence>
<organism evidence="10 11">
    <name type="scientific">Metarhizobium album</name>
    <dbReference type="NCBI Taxonomy" id="2182425"/>
    <lineage>
        <taxon>Bacteria</taxon>
        <taxon>Pseudomonadati</taxon>
        <taxon>Pseudomonadota</taxon>
        <taxon>Alphaproteobacteria</taxon>
        <taxon>Hyphomicrobiales</taxon>
        <taxon>Rhizobiaceae</taxon>
        <taxon>Metarhizobium</taxon>
    </lineage>
</organism>